<keyword evidence="5" id="KW-1185">Reference proteome</keyword>
<evidence type="ECO:0000256" key="1">
    <source>
        <dbReference type="PROSITE-ProRule" id="PRU00023"/>
    </source>
</evidence>
<dbReference type="SUPFAM" id="SSF48403">
    <property type="entry name" value="Ankyrin repeat"/>
    <property type="match status" value="1"/>
</dbReference>
<dbReference type="InterPro" id="IPR036770">
    <property type="entry name" value="Ankyrin_rpt-contain_sf"/>
</dbReference>
<feature type="compositionally biased region" description="Acidic residues" evidence="3">
    <location>
        <begin position="8"/>
        <end position="18"/>
    </location>
</feature>
<feature type="coiled-coil region" evidence="2">
    <location>
        <begin position="391"/>
        <end position="418"/>
    </location>
</feature>
<dbReference type="GO" id="GO:0071546">
    <property type="term" value="C:pi-body"/>
    <property type="evidence" value="ECO:0007669"/>
    <property type="project" value="TreeGrafter"/>
</dbReference>
<feature type="region of interest" description="Disordered" evidence="3">
    <location>
        <begin position="1"/>
        <end position="24"/>
    </location>
</feature>
<dbReference type="SMART" id="SM00248">
    <property type="entry name" value="ANK"/>
    <property type="match status" value="4"/>
</dbReference>
<evidence type="ECO:0000256" key="3">
    <source>
        <dbReference type="SAM" id="MobiDB-lite"/>
    </source>
</evidence>
<proteinExistence type="predicted"/>
<dbReference type="Proteomes" id="UP001367676">
    <property type="component" value="Unassembled WGS sequence"/>
</dbReference>
<organism evidence="4 5">
    <name type="scientific">Parthenolecanium corni</name>
    <dbReference type="NCBI Taxonomy" id="536013"/>
    <lineage>
        <taxon>Eukaryota</taxon>
        <taxon>Metazoa</taxon>
        <taxon>Ecdysozoa</taxon>
        <taxon>Arthropoda</taxon>
        <taxon>Hexapoda</taxon>
        <taxon>Insecta</taxon>
        <taxon>Pterygota</taxon>
        <taxon>Neoptera</taxon>
        <taxon>Paraneoptera</taxon>
        <taxon>Hemiptera</taxon>
        <taxon>Sternorrhyncha</taxon>
        <taxon>Coccoidea</taxon>
        <taxon>Coccidae</taxon>
        <taxon>Parthenolecanium</taxon>
    </lineage>
</organism>
<feature type="repeat" description="ANK" evidence="1">
    <location>
        <begin position="183"/>
        <end position="215"/>
    </location>
</feature>
<comment type="caution">
    <text evidence="4">The sequence shown here is derived from an EMBL/GenBank/DDBJ whole genome shotgun (WGS) entry which is preliminary data.</text>
</comment>
<keyword evidence="2" id="KW-0175">Coiled coil</keyword>
<evidence type="ECO:0000313" key="4">
    <source>
        <dbReference type="EMBL" id="KAK7590658.1"/>
    </source>
</evidence>
<evidence type="ECO:0008006" key="6">
    <source>
        <dbReference type="Google" id="ProtNLM"/>
    </source>
</evidence>
<reference evidence="4 5" key="1">
    <citation type="submission" date="2024-03" db="EMBL/GenBank/DDBJ databases">
        <title>Adaptation during the transition from Ophiocordyceps entomopathogen to insect associate is accompanied by gene loss and intensified selection.</title>
        <authorList>
            <person name="Ward C.M."/>
            <person name="Onetto C.A."/>
            <person name="Borneman A.R."/>
        </authorList>
    </citation>
    <scope>NUCLEOTIDE SEQUENCE [LARGE SCALE GENOMIC DNA]</scope>
    <source>
        <strain evidence="4">AWRI1</strain>
        <tissue evidence="4">Single Adult Female</tissue>
    </source>
</reference>
<dbReference type="Gene3D" id="1.25.40.20">
    <property type="entry name" value="Ankyrin repeat-containing domain"/>
    <property type="match status" value="1"/>
</dbReference>
<dbReference type="EMBL" id="JBBCAQ010000022">
    <property type="protein sequence ID" value="KAK7590658.1"/>
    <property type="molecule type" value="Genomic_DNA"/>
</dbReference>
<keyword evidence="1" id="KW-0040">ANK repeat</keyword>
<evidence type="ECO:0000256" key="2">
    <source>
        <dbReference type="SAM" id="Coils"/>
    </source>
</evidence>
<dbReference type="Pfam" id="PF12796">
    <property type="entry name" value="Ank_2"/>
    <property type="match status" value="2"/>
</dbReference>
<dbReference type="PANTHER" id="PTHR24157">
    <property type="entry name" value="ANKYRIN REPEAT, SAM AND BASIC LEUCINE ZIPPER DOMAIN-CONTAINING PROTEIN 1"/>
    <property type="match status" value="1"/>
</dbReference>
<dbReference type="PROSITE" id="PS50297">
    <property type="entry name" value="ANK_REP_REGION"/>
    <property type="match status" value="1"/>
</dbReference>
<dbReference type="AlphaFoldDB" id="A0AAN9Y5G1"/>
<evidence type="ECO:0000313" key="5">
    <source>
        <dbReference type="Proteomes" id="UP001367676"/>
    </source>
</evidence>
<dbReference type="PANTHER" id="PTHR24157:SF3">
    <property type="entry name" value="ANKYRIN REPEAT, SAM AND BASIC LEUCINE ZIPPER DOMAIN-CONTAINING PROTEIN 1"/>
    <property type="match status" value="1"/>
</dbReference>
<gene>
    <name evidence="4" type="ORF">V9T40_002271</name>
</gene>
<dbReference type="SUPFAM" id="SSF47769">
    <property type="entry name" value="SAM/Pointed domain"/>
    <property type="match status" value="1"/>
</dbReference>
<accession>A0AAN9Y5G1</accession>
<sequence length="430" mass="47893">MNIRPPDYDDFSDDDGSECESGFSEDSAENLADAIQPPAISLQNAIKEGALDVVEQLLAELPDYESFTLENGLKPLVYAARVGNPQLVDFLLRYDEQHGIVADAYASYTPLMAVCSDYADDYQVDHEARLQCVKLLLAAGHEAGFRDRFGETALMRACKSAPIEVVETLLQQNETKLDEADNDGWTPLFYATNRGDVQLVEYLLALGADTTRTDKRNRRPYMIAMEKGFAELTDLLTPESERPANDFTMPTSVACILDEEEDVRYGTEVLEMVLSASSTMRRNAAVFAERRVALRDFLLLKSEQELKTLGILFSGHRKKILARVKQFHLGCWLPESFGLAATSECGHLIVLLNFVATLHRQLYVLQTSVEYVKTDTAQLSAEEAAAVAAMLKSAKSELLRLNERLAALKCRLATINVESRPYLTAEEIVD</sequence>
<dbReference type="InterPro" id="IPR002110">
    <property type="entry name" value="Ankyrin_rpt"/>
</dbReference>
<name>A0AAN9Y5G1_9HEMI</name>
<dbReference type="Gene3D" id="1.10.150.50">
    <property type="entry name" value="Transcription Factor, Ets-1"/>
    <property type="match status" value="1"/>
</dbReference>
<protein>
    <recommendedName>
        <fullName evidence="6">Ankyrin repeat protein</fullName>
    </recommendedName>
</protein>
<dbReference type="PROSITE" id="PS50088">
    <property type="entry name" value="ANK_REPEAT"/>
    <property type="match status" value="1"/>
</dbReference>
<dbReference type="InterPro" id="IPR013761">
    <property type="entry name" value="SAM/pointed_sf"/>
</dbReference>